<keyword evidence="1" id="KW-0378">Hydrolase</keyword>
<gene>
    <name evidence="2" type="ORF">G7071_15220</name>
</gene>
<dbReference type="Gene3D" id="2.40.260.10">
    <property type="entry name" value="Sortase"/>
    <property type="match status" value="1"/>
</dbReference>
<organism evidence="2 3">
    <name type="scientific">Nocardioides piscis</name>
    <dbReference type="NCBI Taxonomy" id="2714938"/>
    <lineage>
        <taxon>Bacteria</taxon>
        <taxon>Bacillati</taxon>
        <taxon>Actinomycetota</taxon>
        <taxon>Actinomycetes</taxon>
        <taxon>Propionibacteriales</taxon>
        <taxon>Nocardioidaceae</taxon>
        <taxon>Nocardioides</taxon>
    </lineage>
</organism>
<reference evidence="2 3" key="1">
    <citation type="submission" date="2020-03" db="EMBL/GenBank/DDBJ databases">
        <title>Nocardioides sp. nov., isolated from fish.</title>
        <authorList>
            <person name="Hyun D.-W."/>
            <person name="Bae J.-W."/>
        </authorList>
    </citation>
    <scope>NUCLEOTIDE SEQUENCE [LARGE SCALE GENOMIC DNA]</scope>
    <source>
        <strain evidence="2 3">HDW12A</strain>
    </source>
</reference>
<dbReference type="Pfam" id="PF04203">
    <property type="entry name" value="Sortase"/>
    <property type="match status" value="1"/>
</dbReference>
<dbReference type="Proteomes" id="UP000502035">
    <property type="component" value="Chromosome"/>
</dbReference>
<evidence type="ECO:0000313" key="3">
    <source>
        <dbReference type="Proteomes" id="UP000502035"/>
    </source>
</evidence>
<dbReference type="EMBL" id="CP049866">
    <property type="protein sequence ID" value="QIK77463.1"/>
    <property type="molecule type" value="Genomic_DNA"/>
</dbReference>
<dbReference type="AlphaFoldDB" id="A0A6G7YL42"/>
<name>A0A6G7YL42_9ACTN</name>
<keyword evidence="3" id="KW-1185">Reference proteome</keyword>
<dbReference type="GO" id="GO:0016787">
    <property type="term" value="F:hydrolase activity"/>
    <property type="evidence" value="ECO:0007669"/>
    <property type="project" value="UniProtKB-KW"/>
</dbReference>
<evidence type="ECO:0000313" key="2">
    <source>
        <dbReference type="EMBL" id="QIK77463.1"/>
    </source>
</evidence>
<proteinExistence type="predicted"/>
<dbReference type="InterPro" id="IPR005754">
    <property type="entry name" value="Sortase"/>
</dbReference>
<dbReference type="SUPFAM" id="SSF63817">
    <property type="entry name" value="Sortase"/>
    <property type="match status" value="1"/>
</dbReference>
<dbReference type="InterPro" id="IPR023365">
    <property type="entry name" value="Sortase_dom-sf"/>
</dbReference>
<dbReference type="KEGG" id="npi:G7071_15220"/>
<evidence type="ECO:0000256" key="1">
    <source>
        <dbReference type="ARBA" id="ARBA00022801"/>
    </source>
</evidence>
<protein>
    <submittedName>
        <fullName evidence="2">Class F sortase</fullName>
    </submittedName>
</protein>
<accession>A0A6G7YL42</accession>
<sequence>MPEPRRHQAAAPPRRVEVDALGIDVEVIPIELEASTLVPPDDPQVLGWWAEGAVPGARRGSALVTGHTVHAGGGALDHLETLRQGQSVTVTTEAGSIAYRVSRVEVFVKSRIAASAERLFSQRVRGRLVLVTCEDWNGVSYESNVVVIAHPV</sequence>
<dbReference type="InterPro" id="IPR042001">
    <property type="entry name" value="Sortase_F"/>
</dbReference>
<dbReference type="CDD" id="cd05829">
    <property type="entry name" value="Sortase_F"/>
    <property type="match status" value="1"/>
</dbReference>